<dbReference type="InterPro" id="IPR010870">
    <property type="entry name" value="Porin_O/P"/>
</dbReference>
<dbReference type="OrthoDB" id="5291529at2"/>
<dbReference type="SUPFAM" id="SSF56935">
    <property type="entry name" value="Porins"/>
    <property type="match status" value="1"/>
</dbReference>
<keyword evidence="3" id="KW-1185">Reference proteome</keyword>
<organism evidence="2 3">
    <name type="scientific">Ferriphaselus amnicola</name>
    <dbReference type="NCBI Taxonomy" id="1188319"/>
    <lineage>
        <taxon>Bacteria</taxon>
        <taxon>Pseudomonadati</taxon>
        <taxon>Pseudomonadota</taxon>
        <taxon>Betaproteobacteria</taxon>
        <taxon>Nitrosomonadales</taxon>
        <taxon>Gallionellaceae</taxon>
        <taxon>Ferriphaselus</taxon>
    </lineage>
</organism>
<dbReference type="RefSeq" id="WP_062627439.1">
    <property type="nucleotide sequence ID" value="NZ_AP018738.1"/>
</dbReference>
<dbReference type="Gene3D" id="2.40.160.10">
    <property type="entry name" value="Porin"/>
    <property type="match status" value="1"/>
</dbReference>
<dbReference type="KEGG" id="fam:OYT1_ch1520"/>
<evidence type="ECO:0000256" key="1">
    <source>
        <dbReference type="SAM" id="SignalP"/>
    </source>
</evidence>
<dbReference type="Proteomes" id="UP000033070">
    <property type="component" value="Chromosome"/>
</dbReference>
<dbReference type="AlphaFoldDB" id="A0A2Z6GC30"/>
<gene>
    <name evidence="2" type="ORF">OYT1_ch1520</name>
</gene>
<keyword evidence="1" id="KW-0732">Signal</keyword>
<reference evidence="2 3" key="1">
    <citation type="submission" date="2018-06" db="EMBL/GenBank/DDBJ databases">
        <title>OYT1 Genome Sequencing.</title>
        <authorList>
            <person name="Kato S."/>
            <person name="Itoh T."/>
            <person name="Ohkuma M."/>
        </authorList>
    </citation>
    <scope>NUCLEOTIDE SEQUENCE [LARGE SCALE GENOMIC DNA]</scope>
    <source>
        <strain evidence="2 3">OYT1</strain>
    </source>
</reference>
<dbReference type="STRING" id="1188319.OYT1_02331"/>
<proteinExistence type="predicted"/>
<feature type="signal peptide" evidence="1">
    <location>
        <begin position="1"/>
        <end position="20"/>
    </location>
</feature>
<evidence type="ECO:0000313" key="2">
    <source>
        <dbReference type="EMBL" id="BBE51068.1"/>
    </source>
</evidence>
<dbReference type="Pfam" id="PF07396">
    <property type="entry name" value="Porin_O_P"/>
    <property type="match status" value="1"/>
</dbReference>
<dbReference type="InterPro" id="IPR023614">
    <property type="entry name" value="Porin_dom_sf"/>
</dbReference>
<dbReference type="EMBL" id="AP018738">
    <property type="protein sequence ID" value="BBE51068.1"/>
    <property type="molecule type" value="Genomic_DNA"/>
</dbReference>
<evidence type="ECO:0000313" key="3">
    <source>
        <dbReference type="Proteomes" id="UP000033070"/>
    </source>
</evidence>
<evidence type="ECO:0008006" key="4">
    <source>
        <dbReference type="Google" id="ProtNLM"/>
    </source>
</evidence>
<protein>
    <recommendedName>
        <fullName evidence="4">Phosphate-selective porin O and P</fullName>
    </recommendedName>
</protein>
<sequence length="429" mass="47416">MRSRFGVAMLMGLLSGAVQASNWLQLQGNETADAQPIRTFGFLQPSYTFIDAKKASGLQGTAAVFNGQYSTLNLNWPELQQPHQFQVIRAGLGARGRLNDDINYFVALDAGQNGVNYYRDIMLTDASLTFSYIPGARIRAGLFKLPTSEEALLAVNTSYPYVYNSNAVLYMLVGLPVQANGAVNASGASSAKLSSGFSGFRDWGVQVYDTFVQEQWEYSYAAMVSNGAAIESINDTDARKDLTLRLQTSYLLGGKGPNREDLSAFVWRQNGSRLFGTEYFRMVREGVGIKYLQGDYRASAEYLRADGMVVGGQTPPFVGQAFAAGVSEKARGWYVEGGWRFMPQWEADLRYDYLDFMTQTAANEREFATTTLGLQYFIDPATRVIFNYEWRAMRVSNLSAIAAGAARSNALIIANGLGDRLSMQLTWSF</sequence>
<feature type="chain" id="PRO_5017448651" description="Phosphate-selective porin O and P" evidence="1">
    <location>
        <begin position="21"/>
        <end position="429"/>
    </location>
</feature>
<accession>A0A2Z6GC30</accession>
<name>A0A2Z6GC30_9PROT</name>